<protein>
    <recommendedName>
        <fullName evidence="3">Invasin</fullName>
    </recommendedName>
</protein>
<dbReference type="Proteomes" id="UP000319138">
    <property type="component" value="Unassembled WGS sequence"/>
</dbReference>
<evidence type="ECO:0000313" key="1">
    <source>
        <dbReference type="EMBL" id="TSJ87858.1"/>
    </source>
</evidence>
<accession>A0A556RG41</accession>
<dbReference type="AlphaFoldDB" id="A0A556RG41"/>
<proteinExistence type="predicted"/>
<dbReference type="InterPro" id="IPR008964">
    <property type="entry name" value="Invasin/intimin_cell_adhesion"/>
</dbReference>
<evidence type="ECO:0000313" key="2">
    <source>
        <dbReference type="Proteomes" id="UP000319138"/>
    </source>
</evidence>
<sequence length="465" mass="52704">MFKLFKQCLRLNNLLFYSFQQLSKPKWLLIFLHLAVVPCTYGLSSFTVNVIQGNRPKVDNVRLAADNHGFTVNKVFYSESTGNIKEDETKEFDGNLTLNNFVIKQLNYQSLDKQKNYLDNDGDNIDPVQPFLTTTTTWQWLDANGVKISDKEQNKIIGCGSGYPMPLRLEIINQVQAISQYGIPRKSGLVTLKKAYKIAVKPQICYAKPNSTIISPGMQWLTNNQNNDFSFDNDKNWWNMKQYSVPHVSNGGGYTSDYVPDYGFKVTNTLTGKLFPTSGFKGAQFQLLMSGAQSDYSFSVPVNPGGKVTIDKYGNILLNDKPSGKVTVRATYKKNTSIKLDYSFDPRSNWVIPYDWSYNWWNASDFCKLLTRADFTNSPRNKAPQNWLYVYNAFTRAIDGSILGEWGPINKKNYPQSSWADQLYWTSEYWGALSGENSAHFRIGLYLGDVGVGVDTNAHYVACKG</sequence>
<organism evidence="1 2">
    <name type="scientific">Gilliamella apicola</name>
    <dbReference type="NCBI Taxonomy" id="1196095"/>
    <lineage>
        <taxon>Bacteria</taxon>
        <taxon>Pseudomonadati</taxon>
        <taxon>Pseudomonadota</taxon>
        <taxon>Gammaproteobacteria</taxon>
        <taxon>Orbales</taxon>
        <taxon>Orbaceae</taxon>
        <taxon>Gilliamella</taxon>
    </lineage>
</organism>
<name>A0A556RG41_9GAMM</name>
<dbReference type="EMBL" id="VMHL01000006">
    <property type="protein sequence ID" value="TSJ87858.1"/>
    <property type="molecule type" value="Genomic_DNA"/>
</dbReference>
<reference evidence="1 2" key="1">
    <citation type="submission" date="2019-07" db="EMBL/GenBank/DDBJ databases">
        <title>Gilliamella genomes.</title>
        <authorList>
            <person name="Zheng H."/>
        </authorList>
    </citation>
    <scope>NUCLEOTIDE SEQUENCE [LARGE SCALE GENOMIC DNA]</scope>
    <source>
        <strain evidence="1 2">W8131</strain>
    </source>
</reference>
<dbReference type="Gene3D" id="2.60.40.1080">
    <property type="match status" value="1"/>
</dbReference>
<evidence type="ECO:0008006" key="3">
    <source>
        <dbReference type="Google" id="ProtNLM"/>
    </source>
</evidence>
<gene>
    <name evidence="1" type="ORF">FPQ14_10955</name>
</gene>
<comment type="caution">
    <text evidence="1">The sequence shown here is derived from an EMBL/GenBank/DDBJ whole genome shotgun (WGS) entry which is preliminary data.</text>
</comment>
<dbReference type="SUPFAM" id="SSF49373">
    <property type="entry name" value="Invasin/intimin cell-adhesion fragments"/>
    <property type="match status" value="1"/>
</dbReference>